<dbReference type="OrthoDB" id="6711818at2"/>
<gene>
    <name evidence="2" type="ORF">BJI46_05410</name>
</gene>
<reference evidence="2 3" key="1">
    <citation type="submission" date="2016-09" db="EMBL/GenBank/DDBJ databases">
        <authorList>
            <person name="Capua I."/>
            <person name="De Benedictis P."/>
            <person name="Joannis T."/>
            <person name="Lombin L.H."/>
            <person name="Cattoli G."/>
        </authorList>
    </citation>
    <scope>NUCLEOTIDE SEQUENCE [LARGE SCALE GENOMIC DNA]</scope>
    <source>
        <strain evidence="2 3">ANC 4671</strain>
    </source>
</reference>
<dbReference type="STRING" id="1262585.BJI46_05410"/>
<proteinExistence type="predicted"/>
<evidence type="ECO:0008006" key="4">
    <source>
        <dbReference type="Google" id="ProtNLM"/>
    </source>
</evidence>
<dbReference type="Proteomes" id="UP000185895">
    <property type="component" value="Unassembled WGS sequence"/>
</dbReference>
<dbReference type="EMBL" id="MKKK01000067">
    <property type="protein sequence ID" value="OEY92191.1"/>
    <property type="molecule type" value="Genomic_DNA"/>
</dbReference>
<name>A0A1E7QYR7_9GAMM</name>
<dbReference type="PROSITE" id="PS51257">
    <property type="entry name" value="PROKAR_LIPOPROTEIN"/>
    <property type="match status" value="1"/>
</dbReference>
<keyword evidence="3" id="KW-1185">Reference proteome</keyword>
<sequence>MKTTLVVFSSLCLTSFFLFGCNDDRKQEITPAIKPTNDATAMANEAWVLINQLDQVLYSGQKEQLQENIREPLRELSTRWRVEVKMTDAVTEGKYALCRKSLTSLDVWTRAVMDKASDLAVKQKEYERDKSLCKDALEHPELGNTSPK</sequence>
<keyword evidence="1" id="KW-0732">Signal</keyword>
<comment type="caution">
    <text evidence="2">The sequence shown here is derived from an EMBL/GenBank/DDBJ whole genome shotgun (WGS) entry which is preliminary data.</text>
</comment>
<organism evidence="2 3">
    <name type="scientific">Acinetobacter qingfengensis</name>
    <dbReference type="NCBI Taxonomy" id="1262585"/>
    <lineage>
        <taxon>Bacteria</taxon>
        <taxon>Pseudomonadati</taxon>
        <taxon>Pseudomonadota</taxon>
        <taxon>Gammaproteobacteria</taxon>
        <taxon>Moraxellales</taxon>
        <taxon>Moraxellaceae</taxon>
        <taxon>Acinetobacter</taxon>
    </lineage>
</organism>
<feature type="chain" id="PRO_5043144540" description="Lipoprotein" evidence="1">
    <location>
        <begin position="21"/>
        <end position="148"/>
    </location>
</feature>
<evidence type="ECO:0000313" key="3">
    <source>
        <dbReference type="Proteomes" id="UP000185895"/>
    </source>
</evidence>
<dbReference type="AlphaFoldDB" id="A0A1E7QYR7"/>
<accession>A0A1E7QYR7</accession>
<evidence type="ECO:0000256" key="1">
    <source>
        <dbReference type="SAM" id="SignalP"/>
    </source>
</evidence>
<feature type="signal peptide" evidence="1">
    <location>
        <begin position="1"/>
        <end position="20"/>
    </location>
</feature>
<dbReference type="RefSeq" id="WP_070070787.1">
    <property type="nucleotide sequence ID" value="NZ_MKKK01000067.1"/>
</dbReference>
<evidence type="ECO:0000313" key="2">
    <source>
        <dbReference type="EMBL" id="OEY92191.1"/>
    </source>
</evidence>
<protein>
    <recommendedName>
        <fullName evidence="4">Lipoprotein</fullName>
    </recommendedName>
</protein>